<evidence type="ECO:0000256" key="3">
    <source>
        <dbReference type="ARBA" id="ARBA00022842"/>
    </source>
</evidence>
<dbReference type="GO" id="GO:0000287">
    <property type="term" value="F:magnesium ion binding"/>
    <property type="evidence" value="ECO:0007669"/>
    <property type="project" value="TreeGrafter"/>
</dbReference>
<dbReference type="PANTHER" id="PTHR32308">
    <property type="entry name" value="LYASE BETA SUBUNIT, PUTATIVE (AFU_ORTHOLOGUE AFUA_4G13030)-RELATED"/>
    <property type="match status" value="1"/>
</dbReference>
<sequence>MTEQVRRSWLIVPAHNHDRLAEAAQSGADVVVLDLQDMVHETKKHEARANVREAIPQLCEQGAEVFVRCDIELLYADLHASVWKGLSGVMLPGVTRAEQVQEADGLIAKLQSERGVVKPPPVGDVLEADDPVSPQQAIELHLCLDTGRGNWDAVALIQASSRVKSISLGRADLVMDLREEPTGELHLMPYLMQRLIIVANATGVQPIGAWWRGTSRGLVASADDTLIAARTGRQTGFKGGICMRAYQVAALNQGFTPAEAETARAQSVIATYANARNNGEASAFLNGEHIDTSRAAIAADLMALAAACESREQGRAIVAQPHTA</sequence>
<dbReference type="AlphaFoldDB" id="W4L5C4"/>
<dbReference type="GO" id="GO:0003824">
    <property type="term" value="F:catalytic activity"/>
    <property type="evidence" value="ECO:0007669"/>
    <property type="project" value="InterPro"/>
</dbReference>
<evidence type="ECO:0000256" key="4">
    <source>
        <dbReference type="PIRSR" id="PIRSR015582-2"/>
    </source>
</evidence>
<comment type="caution">
    <text evidence="6">The sequence shown here is derived from an EMBL/GenBank/DDBJ whole genome shotgun (WGS) entry which is preliminary data.</text>
</comment>
<dbReference type="Pfam" id="PF03328">
    <property type="entry name" value="HpcH_HpaI"/>
    <property type="match status" value="1"/>
</dbReference>
<dbReference type="Proteomes" id="UP000019141">
    <property type="component" value="Unassembled WGS sequence"/>
</dbReference>
<dbReference type="InterPro" id="IPR005000">
    <property type="entry name" value="Aldolase/citrate-lyase_domain"/>
</dbReference>
<proteinExistence type="predicted"/>
<dbReference type="InterPro" id="IPR011206">
    <property type="entry name" value="Citrate_lyase_beta/mcl1/mcl2"/>
</dbReference>
<organism evidence="6 7">
    <name type="scientific">Entotheonella factor</name>
    <dbReference type="NCBI Taxonomy" id="1429438"/>
    <lineage>
        <taxon>Bacteria</taxon>
        <taxon>Pseudomonadati</taxon>
        <taxon>Nitrospinota/Tectimicrobiota group</taxon>
        <taxon>Candidatus Tectimicrobiota</taxon>
        <taxon>Candidatus Entotheonellia</taxon>
        <taxon>Candidatus Entotheonellales</taxon>
        <taxon>Candidatus Entotheonellaceae</taxon>
        <taxon>Candidatus Entotheonella</taxon>
    </lineage>
</organism>
<reference evidence="6 7" key="1">
    <citation type="journal article" date="2014" name="Nature">
        <title>An environmental bacterial taxon with a large and distinct metabolic repertoire.</title>
        <authorList>
            <person name="Wilson M.C."/>
            <person name="Mori T."/>
            <person name="Ruckert C."/>
            <person name="Uria A.R."/>
            <person name="Helf M.J."/>
            <person name="Takada K."/>
            <person name="Gernert C."/>
            <person name="Steffens U.A."/>
            <person name="Heycke N."/>
            <person name="Schmitt S."/>
            <person name="Rinke C."/>
            <person name="Helfrich E.J."/>
            <person name="Brachmann A.O."/>
            <person name="Gurgui C."/>
            <person name="Wakimoto T."/>
            <person name="Kracht M."/>
            <person name="Crusemann M."/>
            <person name="Hentschel U."/>
            <person name="Abe I."/>
            <person name="Matsunaga S."/>
            <person name="Kalinowski J."/>
            <person name="Takeyama H."/>
            <person name="Piel J."/>
        </authorList>
    </citation>
    <scope>NUCLEOTIDE SEQUENCE [LARGE SCALE GENOMIC DNA]</scope>
    <source>
        <strain evidence="7">TSY1</strain>
    </source>
</reference>
<dbReference type="GO" id="GO:0006107">
    <property type="term" value="P:oxaloacetate metabolic process"/>
    <property type="evidence" value="ECO:0007669"/>
    <property type="project" value="TreeGrafter"/>
</dbReference>
<gene>
    <name evidence="6" type="ORF">ETSY1_41735</name>
</gene>
<feature type="binding site" evidence="4">
    <location>
        <position position="172"/>
    </location>
    <ligand>
        <name>Mg(2+)</name>
        <dbReference type="ChEBI" id="CHEBI:18420"/>
    </ligand>
</feature>
<evidence type="ECO:0000313" key="6">
    <source>
        <dbReference type="EMBL" id="ETW92875.1"/>
    </source>
</evidence>
<dbReference type="InterPro" id="IPR015813">
    <property type="entry name" value="Pyrv/PenolPyrv_kinase-like_dom"/>
</dbReference>
<comment type="cofactor">
    <cofactor evidence="1">
        <name>Mg(2+)</name>
        <dbReference type="ChEBI" id="CHEBI:18420"/>
    </cofactor>
</comment>
<keyword evidence="3 4" id="KW-0460">Magnesium</keyword>
<evidence type="ECO:0000259" key="5">
    <source>
        <dbReference type="Pfam" id="PF03328"/>
    </source>
</evidence>
<evidence type="ECO:0000313" key="7">
    <source>
        <dbReference type="Proteomes" id="UP000019141"/>
    </source>
</evidence>
<name>W4L5C4_ENTF1</name>
<protein>
    <recommendedName>
        <fullName evidence="5">HpcH/HpaI aldolase/citrate lyase domain-containing protein</fullName>
    </recommendedName>
</protein>
<keyword evidence="7" id="KW-1185">Reference proteome</keyword>
<dbReference type="HOGENOM" id="CLU_044864_0_2_7"/>
<dbReference type="InterPro" id="IPR040442">
    <property type="entry name" value="Pyrv_kinase-like_dom_sf"/>
</dbReference>
<dbReference type="PIRSF" id="PIRSF015582">
    <property type="entry name" value="Cit_lyase_B"/>
    <property type="match status" value="1"/>
</dbReference>
<dbReference type="SUPFAM" id="SSF51621">
    <property type="entry name" value="Phosphoenolpyruvate/pyruvate domain"/>
    <property type="match status" value="1"/>
</dbReference>
<dbReference type="Gene3D" id="3.20.20.60">
    <property type="entry name" value="Phosphoenolpyruvate-binding domains"/>
    <property type="match status" value="1"/>
</dbReference>
<dbReference type="PANTHER" id="PTHR32308:SF0">
    <property type="entry name" value="HPCH_HPAI ALDOLASE_CITRATE LYASE DOMAIN-CONTAINING PROTEIN"/>
    <property type="match status" value="1"/>
</dbReference>
<feature type="domain" description="HpcH/HpaI aldolase/citrate lyase" evidence="5">
    <location>
        <begin position="7"/>
        <end position="244"/>
    </location>
</feature>
<accession>W4L5C4</accession>
<evidence type="ECO:0000256" key="1">
    <source>
        <dbReference type="ARBA" id="ARBA00001946"/>
    </source>
</evidence>
<evidence type="ECO:0000256" key="2">
    <source>
        <dbReference type="ARBA" id="ARBA00022723"/>
    </source>
</evidence>
<dbReference type="EMBL" id="AZHW01001353">
    <property type="protein sequence ID" value="ETW92875.1"/>
    <property type="molecule type" value="Genomic_DNA"/>
</dbReference>
<keyword evidence="2 4" id="KW-0479">Metal-binding</keyword>